<evidence type="ECO:0000256" key="2">
    <source>
        <dbReference type="ARBA" id="ARBA00009199"/>
    </source>
</evidence>
<feature type="binding site" evidence="6">
    <location>
        <position position="209"/>
    </location>
    <ligand>
        <name>substrate</name>
    </ligand>
</feature>
<comment type="similarity">
    <text evidence="2">Belongs to the amidase family.</text>
</comment>
<dbReference type="InterPro" id="IPR023631">
    <property type="entry name" value="Amidase_dom"/>
</dbReference>
<dbReference type="GO" id="GO:0004040">
    <property type="term" value="F:amidase activity"/>
    <property type="evidence" value="ECO:0007669"/>
    <property type="project" value="UniProtKB-EC"/>
</dbReference>
<feature type="active site" description="Charge relay system" evidence="5">
    <location>
        <position position="134"/>
    </location>
</feature>
<accession>A0AAD4GYT9</accession>
<reference evidence="8" key="1">
    <citation type="journal article" date="2019" name="Beilstein J. Org. Chem.">
        <title>Nanangenines: drimane sesquiterpenoids as the dominant metabolite cohort of a novel Australian fungus, Aspergillus nanangensis.</title>
        <authorList>
            <person name="Lacey H.J."/>
            <person name="Gilchrist C.L.M."/>
            <person name="Crombie A."/>
            <person name="Kalaitzis J.A."/>
            <person name="Vuong D."/>
            <person name="Rutledge P.J."/>
            <person name="Turner P."/>
            <person name="Pitt J.I."/>
            <person name="Lacey E."/>
            <person name="Chooi Y.H."/>
            <person name="Piggott A.M."/>
        </authorList>
    </citation>
    <scope>NUCLEOTIDE SEQUENCE</scope>
    <source>
        <strain evidence="8">MST-FP2251</strain>
    </source>
</reference>
<dbReference type="PIRSF" id="PIRSF001221">
    <property type="entry name" value="Amidase_fungi"/>
    <property type="match status" value="1"/>
</dbReference>
<feature type="binding site" evidence="6">
    <location>
        <position position="183"/>
    </location>
    <ligand>
        <name>substrate</name>
    </ligand>
</feature>
<dbReference type="EMBL" id="VCAU01000004">
    <property type="protein sequence ID" value="KAF9894372.1"/>
    <property type="molecule type" value="Genomic_DNA"/>
</dbReference>
<dbReference type="InterPro" id="IPR020556">
    <property type="entry name" value="Amidase_CS"/>
</dbReference>
<evidence type="ECO:0000256" key="6">
    <source>
        <dbReference type="PIRSR" id="PIRSR001221-2"/>
    </source>
</evidence>
<organism evidence="8 9">
    <name type="scientific">Aspergillus nanangensis</name>
    <dbReference type="NCBI Taxonomy" id="2582783"/>
    <lineage>
        <taxon>Eukaryota</taxon>
        <taxon>Fungi</taxon>
        <taxon>Dikarya</taxon>
        <taxon>Ascomycota</taxon>
        <taxon>Pezizomycotina</taxon>
        <taxon>Eurotiomycetes</taxon>
        <taxon>Eurotiomycetidae</taxon>
        <taxon>Eurotiales</taxon>
        <taxon>Aspergillaceae</taxon>
        <taxon>Aspergillus</taxon>
        <taxon>Aspergillus subgen. Circumdati</taxon>
    </lineage>
</organism>
<dbReference type="PANTHER" id="PTHR46072:SF1">
    <property type="entry name" value="AMIDASE"/>
    <property type="match status" value="1"/>
</dbReference>
<dbReference type="Proteomes" id="UP001194746">
    <property type="component" value="Unassembled WGS sequence"/>
</dbReference>
<dbReference type="Gene3D" id="3.90.1300.10">
    <property type="entry name" value="Amidase signature (AS) domain"/>
    <property type="match status" value="1"/>
</dbReference>
<evidence type="ECO:0000259" key="7">
    <source>
        <dbReference type="Pfam" id="PF01425"/>
    </source>
</evidence>
<keyword evidence="9" id="KW-1185">Reference proteome</keyword>
<comment type="caution">
    <text evidence="8">The sequence shown here is derived from an EMBL/GenBank/DDBJ whole genome shotgun (WGS) entry which is preliminary data.</text>
</comment>
<dbReference type="Pfam" id="PF01425">
    <property type="entry name" value="Amidase"/>
    <property type="match status" value="2"/>
</dbReference>
<dbReference type="PANTHER" id="PTHR46072">
    <property type="entry name" value="AMIDASE-RELATED-RELATED"/>
    <property type="match status" value="1"/>
</dbReference>
<evidence type="ECO:0000256" key="4">
    <source>
        <dbReference type="ARBA" id="ARBA00022801"/>
    </source>
</evidence>
<protein>
    <recommendedName>
        <fullName evidence="3">amidase</fullName>
        <ecNumber evidence="3">3.5.1.4</ecNumber>
    </recommendedName>
</protein>
<dbReference type="InterPro" id="IPR036928">
    <property type="entry name" value="AS_sf"/>
</dbReference>
<feature type="domain" description="Amidase" evidence="7">
    <location>
        <begin position="79"/>
        <end position="254"/>
    </location>
</feature>
<keyword evidence="4" id="KW-0378">Hydrolase</keyword>
<dbReference type="SUPFAM" id="SSF75304">
    <property type="entry name" value="Amidase signature (AS) enzymes"/>
    <property type="match status" value="1"/>
</dbReference>
<reference evidence="8" key="2">
    <citation type="submission" date="2020-02" db="EMBL/GenBank/DDBJ databases">
        <authorList>
            <person name="Gilchrist C.L.M."/>
            <person name="Chooi Y.-H."/>
        </authorList>
    </citation>
    <scope>NUCLEOTIDE SEQUENCE</scope>
    <source>
        <strain evidence="8">MST-FP2251</strain>
    </source>
</reference>
<name>A0AAD4GYT9_ASPNN</name>
<proteinExistence type="inferred from homology"/>
<sequence>MTNPSWKTAVHKKRQDQLASIPSAWRLSQSAIESAPPNALDTIRSCGLLSPQEIEWTETTDIQVLLSKLASGEITSLQLTTAFSKRAAIAQQTTKCLTEIFFEQALARAKELDNILQTTGKVTGPLHGLPVSVKDRFQIEGMDTTVGWVGLVNKPAERSCSIVQLLESMGAVLYVKTNIPQSLMMSDSYNHVFGQSVNAFNSQLISGGSSGGEGALVGARGSPLGIGTDIGGSIRIPANLQGLYSICPTTGRVPWDCSFLSTVEYFMQALLDSEPWDVDPGCIPIPWRKEVAALPTRKLRLGVVFDDGVVKPQPPVARALREVVEKLRLAGHEVVEWDTSLHVKGTNLWTKAILSDGGQHCKDLCDVIGEPLIEGMIVGTPSDELTIKEREKLEEEKWAFQESFAKQWKQAGIDAILMPTSPWVGFKPKEWVQSKQWIGYTGLWNFLNYAGMTVPVAKADFTLDQPDQEWLEHTPRNESDAYNHQQYDIGLVQGMHICVQIVGGRFGEEKAVSVAKVLDTILPHA</sequence>
<evidence type="ECO:0000313" key="9">
    <source>
        <dbReference type="Proteomes" id="UP001194746"/>
    </source>
</evidence>
<comment type="catalytic activity">
    <reaction evidence="1">
        <text>a monocarboxylic acid amide + H2O = a monocarboxylate + NH4(+)</text>
        <dbReference type="Rhea" id="RHEA:12020"/>
        <dbReference type="ChEBI" id="CHEBI:15377"/>
        <dbReference type="ChEBI" id="CHEBI:28938"/>
        <dbReference type="ChEBI" id="CHEBI:35757"/>
        <dbReference type="ChEBI" id="CHEBI:83628"/>
        <dbReference type="EC" id="3.5.1.4"/>
    </reaction>
</comment>
<dbReference type="AlphaFoldDB" id="A0AAD4GYT9"/>
<feature type="domain" description="Amidase" evidence="7">
    <location>
        <begin position="261"/>
        <end position="510"/>
    </location>
</feature>
<dbReference type="EC" id="3.5.1.4" evidence="3"/>
<feature type="active site" description="Acyl-ester intermediate" evidence="5">
    <location>
        <position position="233"/>
    </location>
</feature>
<feature type="active site" description="Charge relay system" evidence="5">
    <location>
        <position position="209"/>
    </location>
</feature>
<dbReference type="PROSITE" id="PS00571">
    <property type="entry name" value="AMIDASES"/>
    <property type="match status" value="1"/>
</dbReference>
<gene>
    <name evidence="8" type="ORF">FE257_007875</name>
</gene>
<feature type="binding site" evidence="6">
    <location>
        <begin position="230"/>
        <end position="233"/>
    </location>
    <ligand>
        <name>substrate</name>
    </ligand>
</feature>
<evidence type="ECO:0000313" key="8">
    <source>
        <dbReference type="EMBL" id="KAF9894372.1"/>
    </source>
</evidence>
<evidence type="ECO:0000256" key="3">
    <source>
        <dbReference type="ARBA" id="ARBA00012922"/>
    </source>
</evidence>
<evidence type="ECO:0000256" key="5">
    <source>
        <dbReference type="PIRSR" id="PIRSR001221-1"/>
    </source>
</evidence>
<evidence type="ECO:0000256" key="1">
    <source>
        <dbReference type="ARBA" id="ARBA00001311"/>
    </source>
</evidence>